<dbReference type="CDD" id="cd00603">
    <property type="entry name" value="IPT_PCSR"/>
    <property type="match status" value="1"/>
</dbReference>
<dbReference type="InterPro" id="IPR001258">
    <property type="entry name" value="NHL_repeat"/>
</dbReference>
<dbReference type="RefSeq" id="WP_147033645.1">
    <property type="nucleotide sequence ID" value="NZ_CP042436.1"/>
</dbReference>
<dbReference type="InterPro" id="IPR002909">
    <property type="entry name" value="IPT_dom"/>
</dbReference>
<proteinExistence type="predicted"/>
<dbReference type="Gene3D" id="2.120.10.30">
    <property type="entry name" value="TolB, C-terminal domain"/>
    <property type="match status" value="3"/>
</dbReference>
<dbReference type="OrthoDB" id="791543at2"/>
<dbReference type="PANTHER" id="PTHR13833">
    <property type="match status" value="1"/>
</dbReference>
<dbReference type="Gene3D" id="2.60.40.10">
    <property type="entry name" value="Immunoglobulins"/>
    <property type="match status" value="1"/>
</dbReference>
<keyword evidence="4" id="KW-1185">Reference proteome</keyword>
<gene>
    <name evidence="3" type="ORF">FRZ54_20320</name>
</gene>
<feature type="domain" description="IPT/TIG" evidence="2">
    <location>
        <begin position="42"/>
        <end position="120"/>
    </location>
</feature>
<reference evidence="3 4" key="1">
    <citation type="journal article" date="2017" name="Curr. Microbiol.">
        <title>Mucilaginibacter ginsenosidivorans sp. nov., Isolated from Soil of Ginseng Field.</title>
        <authorList>
            <person name="Kim M.M."/>
            <person name="Siddiqi M.Z."/>
            <person name="Im W.T."/>
        </authorList>
    </citation>
    <scope>NUCLEOTIDE SEQUENCE [LARGE SCALE GENOMIC DNA]</scope>
    <source>
        <strain evidence="3 4">Gsoil 3017</strain>
    </source>
</reference>
<dbReference type="Proteomes" id="UP000321479">
    <property type="component" value="Chromosome"/>
</dbReference>
<name>A0A5B8V2A4_9SPHI</name>
<evidence type="ECO:0000256" key="1">
    <source>
        <dbReference type="ARBA" id="ARBA00022737"/>
    </source>
</evidence>
<dbReference type="Pfam" id="PF01833">
    <property type="entry name" value="TIG"/>
    <property type="match status" value="1"/>
</dbReference>
<dbReference type="PANTHER" id="PTHR13833:SF71">
    <property type="entry name" value="NHL DOMAIN-CONTAINING PROTEIN"/>
    <property type="match status" value="1"/>
</dbReference>
<dbReference type="SUPFAM" id="SSF101898">
    <property type="entry name" value="NHL repeat"/>
    <property type="match status" value="1"/>
</dbReference>
<dbReference type="Pfam" id="PF01436">
    <property type="entry name" value="NHL"/>
    <property type="match status" value="2"/>
</dbReference>
<dbReference type="CDD" id="cd14953">
    <property type="entry name" value="NHL_like_1"/>
    <property type="match status" value="1"/>
</dbReference>
<keyword evidence="1" id="KW-0677">Repeat</keyword>
<dbReference type="InterPro" id="IPR013783">
    <property type="entry name" value="Ig-like_fold"/>
</dbReference>
<dbReference type="AlphaFoldDB" id="A0A5B8V2A4"/>
<evidence type="ECO:0000259" key="2">
    <source>
        <dbReference type="Pfam" id="PF01833"/>
    </source>
</evidence>
<dbReference type="SUPFAM" id="SSF81296">
    <property type="entry name" value="E set domains"/>
    <property type="match status" value="1"/>
</dbReference>
<evidence type="ECO:0000313" key="4">
    <source>
        <dbReference type="Proteomes" id="UP000321479"/>
    </source>
</evidence>
<sequence length="442" mass="45717">MILSNFQKLAYMVCLVLCATICGCKKSDTAPTDKKPQSIPVVITSLSVNDGPYNTAVEITGTGFDAIAANDEVFFNSKAATISSATATKLTAIVPLGAGTGKVSVSVKNGSPVLGPVFTYELTAFVSTLAGQPASGSANGKGAAASFYAPTHIALDDAGNLYVTDMQNRQVRKIDPDGNVTTFVGKLRAGTEDGTGAGASFYLPWGITRDALGNFYVSDIGNYNIRKITPSGTVTTLTPGIAAPYADFLMMPEGIAADATGNMYVVDYSTNLARKISVNGKTNVILAGNRLSGSQDGTGASASFNRPCGIAFSPNGLLYIADSYNNTIRQMNVVGTVLTWVGTGKAGSADGSSSTATFNHPADVAFDKARNMYIVDQGNNLIRKMTYDGVVSTLAGSGAPGSADGPAKQASFNNPTGIAVDAAGNLYIADQGNNMIRKITMQ</sequence>
<dbReference type="InterPro" id="IPR014756">
    <property type="entry name" value="Ig_E-set"/>
</dbReference>
<organism evidence="3 4">
    <name type="scientific">Mucilaginibacter ginsenosidivorans</name>
    <dbReference type="NCBI Taxonomy" id="398053"/>
    <lineage>
        <taxon>Bacteria</taxon>
        <taxon>Pseudomonadati</taxon>
        <taxon>Bacteroidota</taxon>
        <taxon>Sphingobacteriia</taxon>
        <taxon>Sphingobacteriales</taxon>
        <taxon>Sphingobacteriaceae</taxon>
        <taxon>Mucilaginibacter</taxon>
    </lineage>
</organism>
<protein>
    <recommendedName>
        <fullName evidence="2">IPT/TIG domain-containing protein</fullName>
    </recommendedName>
</protein>
<dbReference type="KEGG" id="mgin:FRZ54_20320"/>
<dbReference type="EMBL" id="CP042436">
    <property type="protein sequence ID" value="QEC64811.1"/>
    <property type="molecule type" value="Genomic_DNA"/>
</dbReference>
<dbReference type="InterPro" id="IPR011042">
    <property type="entry name" value="6-blade_b-propeller_TolB-like"/>
</dbReference>
<accession>A0A5B8V2A4</accession>
<evidence type="ECO:0000313" key="3">
    <source>
        <dbReference type="EMBL" id="QEC64811.1"/>
    </source>
</evidence>